<dbReference type="PROSITE" id="PS50076">
    <property type="entry name" value="DNAJ_2"/>
    <property type="match status" value="1"/>
</dbReference>
<dbReference type="SMART" id="SM00271">
    <property type="entry name" value="DnaJ"/>
    <property type="match status" value="1"/>
</dbReference>
<keyword evidence="4 7" id="KW-0472">Membrane</keyword>
<feature type="compositionally biased region" description="Basic residues" evidence="6">
    <location>
        <begin position="352"/>
        <end position="364"/>
    </location>
</feature>
<evidence type="ECO:0000256" key="2">
    <source>
        <dbReference type="ARBA" id="ARBA00022729"/>
    </source>
</evidence>
<evidence type="ECO:0000259" key="9">
    <source>
        <dbReference type="PROSITE" id="PS50076"/>
    </source>
</evidence>
<evidence type="ECO:0000256" key="4">
    <source>
        <dbReference type="ARBA" id="ARBA00023136"/>
    </source>
</evidence>
<accession>A0A1R1PQ32</accession>
<reference evidence="11" key="1">
    <citation type="submission" date="2017-01" db="EMBL/GenBank/DDBJ databases">
        <authorList>
            <person name="Wang Y."/>
            <person name="White M."/>
            <person name="Kvist S."/>
            <person name="Moncalvo J.-M."/>
        </authorList>
    </citation>
    <scope>NUCLEOTIDE SEQUENCE [LARGE SCALE GENOMIC DNA]</scope>
    <source>
        <strain evidence="11">COL-18-3</strain>
    </source>
</reference>
<feature type="compositionally biased region" description="Polar residues" evidence="6">
    <location>
        <begin position="320"/>
        <end position="351"/>
    </location>
</feature>
<feature type="signal peptide" evidence="8">
    <location>
        <begin position="1"/>
        <end position="24"/>
    </location>
</feature>
<keyword evidence="1 7" id="KW-0812">Transmembrane</keyword>
<dbReference type="CDD" id="cd06257">
    <property type="entry name" value="DnaJ"/>
    <property type="match status" value="1"/>
</dbReference>
<keyword evidence="2 8" id="KW-0732">Signal</keyword>
<dbReference type="PANTHER" id="PTHR44653:SF2">
    <property type="entry name" value="DNAJ HOMOLOG SUBFAMILY C MEMBER 1"/>
    <property type="match status" value="1"/>
</dbReference>
<name>A0A1R1PQ32_ZANCU</name>
<keyword evidence="11" id="KW-1185">Reference proteome</keyword>
<evidence type="ECO:0000256" key="8">
    <source>
        <dbReference type="SAM" id="SignalP"/>
    </source>
</evidence>
<evidence type="ECO:0000256" key="3">
    <source>
        <dbReference type="ARBA" id="ARBA00022989"/>
    </source>
</evidence>
<dbReference type="InterPro" id="IPR001623">
    <property type="entry name" value="DnaJ_domain"/>
</dbReference>
<dbReference type="PANTHER" id="PTHR44653">
    <property type="entry name" value="DNAJ HOMOLOG SUBFAMILY C MEMBER 1"/>
    <property type="match status" value="1"/>
</dbReference>
<proteinExistence type="predicted"/>
<dbReference type="GO" id="GO:0012505">
    <property type="term" value="C:endomembrane system"/>
    <property type="evidence" value="ECO:0007669"/>
    <property type="project" value="UniProtKB-SubCell"/>
</dbReference>
<keyword evidence="3 7" id="KW-1133">Transmembrane helix</keyword>
<feature type="region of interest" description="Disordered" evidence="6">
    <location>
        <begin position="290"/>
        <end position="364"/>
    </location>
</feature>
<dbReference type="Gene3D" id="1.10.287.110">
    <property type="entry name" value="DnaJ domain"/>
    <property type="match status" value="1"/>
</dbReference>
<organism evidence="10 11">
    <name type="scientific">Zancudomyces culisetae</name>
    <name type="common">Gut fungus</name>
    <name type="synonym">Smittium culisetae</name>
    <dbReference type="NCBI Taxonomy" id="1213189"/>
    <lineage>
        <taxon>Eukaryota</taxon>
        <taxon>Fungi</taxon>
        <taxon>Fungi incertae sedis</taxon>
        <taxon>Zoopagomycota</taxon>
        <taxon>Kickxellomycotina</taxon>
        <taxon>Harpellomycetes</taxon>
        <taxon>Harpellales</taxon>
        <taxon>Legeriomycetaceae</taxon>
        <taxon>Zancudomyces</taxon>
    </lineage>
</organism>
<dbReference type="SUPFAM" id="SSF46565">
    <property type="entry name" value="Chaperone J-domain"/>
    <property type="match status" value="1"/>
</dbReference>
<evidence type="ECO:0000256" key="5">
    <source>
        <dbReference type="ARBA" id="ARBA00037847"/>
    </source>
</evidence>
<gene>
    <name evidence="10" type="ORF">AX774_g3463</name>
</gene>
<protein>
    <submittedName>
        <fullName evidence="10">Putative J domain-containing protein</fullName>
    </submittedName>
</protein>
<dbReference type="PRINTS" id="PR00625">
    <property type="entry name" value="JDOMAIN"/>
</dbReference>
<dbReference type="Proteomes" id="UP000188320">
    <property type="component" value="Unassembled WGS sequence"/>
</dbReference>
<dbReference type="InterPro" id="IPR052606">
    <property type="entry name" value="DnaJ_domain_protein"/>
</dbReference>
<comment type="caution">
    <text evidence="10">The sequence shown here is derived from an EMBL/GenBank/DDBJ whole genome shotgun (WGS) entry which is preliminary data.</text>
</comment>
<dbReference type="Pfam" id="PF00226">
    <property type="entry name" value="DnaJ"/>
    <property type="match status" value="1"/>
</dbReference>
<dbReference type="OrthoDB" id="413400at2759"/>
<sequence>MKSFRFSVLVLLSLLCLFINRSFAWEKLDFEIFELWDSIKKNDKTTNWYELMGVPSSATSAQINKAYKRLSLKYHPDKLRGTKKEMKRATEKYTRLGLVANILRDKYSRKRYDFFKKNGVPVWRGADYLYKRYRPGLGSVGVGLALFFSAMQYMFMSLSYWRAQQRIKIIEEEGEKLKLKAPPQLRATLNRRERRGKSGKQELYDEFVGDEDDDSLAYVTELDPYSVKKPTIADLLVISLPMWIIRKVGTSVGLMKPIEQDSTSISEDDSSEEVDQGDFKEKFLLKKEERDTKNVSRKQKFKASSSSASLASSNKDSVESDASNGGSQNQVSATASGKSDSKASTPLTPKSKTVRKRKGGTRVV</sequence>
<evidence type="ECO:0000313" key="11">
    <source>
        <dbReference type="Proteomes" id="UP000188320"/>
    </source>
</evidence>
<evidence type="ECO:0000256" key="7">
    <source>
        <dbReference type="SAM" id="Phobius"/>
    </source>
</evidence>
<feature type="transmembrane region" description="Helical" evidence="7">
    <location>
        <begin position="137"/>
        <end position="161"/>
    </location>
</feature>
<dbReference type="InterPro" id="IPR036869">
    <property type="entry name" value="J_dom_sf"/>
</dbReference>
<comment type="subcellular location">
    <subcellularLocation>
        <location evidence="5">Endomembrane system</location>
        <topology evidence="5">Single-pass membrane protein</topology>
    </subcellularLocation>
</comment>
<evidence type="ECO:0000256" key="6">
    <source>
        <dbReference type="SAM" id="MobiDB-lite"/>
    </source>
</evidence>
<feature type="chain" id="PRO_5013294583" evidence="8">
    <location>
        <begin position="25"/>
        <end position="364"/>
    </location>
</feature>
<dbReference type="AlphaFoldDB" id="A0A1R1PQ32"/>
<evidence type="ECO:0000313" key="10">
    <source>
        <dbReference type="EMBL" id="OMH83041.1"/>
    </source>
</evidence>
<dbReference type="EMBL" id="LSSK01000527">
    <property type="protein sequence ID" value="OMH83041.1"/>
    <property type="molecule type" value="Genomic_DNA"/>
</dbReference>
<feature type="compositionally biased region" description="Low complexity" evidence="6">
    <location>
        <begin position="302"/>
        <end position="315"/>
    </location>
</feature>
<feature type="domain" description="J" evidence="9">
    <location>
        <begin position="47"/>
        <end position="116"/>
    </location>
</feature>
<evidence type="ECO:0000256" key="1">
    <source>
        <dbReference type="ARBA" id="ARBA00022692"/>
    </source>
</evidence>